<dbReference type="InParanoid" id="W7XJ33"/>
<dbReference type="KEGG" id="tet:TTHERM_000324529"/>
<reference evidence="4" key="1">
    <citation type="journal article" date="2006" name="PLoS Biol.">
        <title>Macronuclear genome sequence of the ciliate Tetrahymena thermophila, a model eukaryote.</title>
        <authorList>
            <person name="Eisen J.A."/>
            <person name="Coyne R.S."/>
            <person name="Wu M."/>
            <person name="Wu D."/>
            <person name="Thiagarajan M."/>
            <person name="Wortman J.R."/>
            <person name="Badger J.H."/>
            <person name="Ren Q."/>
            <person name="Amedeo P."/>
            <person name="Jones K.M."/>
            <person name="Tallon L.J."/>
            <person name="Delcher A.L."/>
            <person name="Salzberg S.L."/>
            <person name="Silva J.C."/>
            <person name="Haas B.J."/>
            <person name="Majoros W.H."/>
            <person name="Farzad M."/>
            <person name="Carlton J.M."/>
            <person name="Smith R.K. Jr."/>
            <person name="Garg J."/>
            <person name="Pearlman R.E."/>
            <person name="Karrer K.M."/>
            <person name="Sun L."/>
            <person name="Manning G."/>
            <person name="Elde N.C."/>
            <person name="Turkewitz A.P."/>
            <person name="Asai D.J."/>
            <person name="Wilkes D.E."/>
            <person name="Wang Y."/>
            <person name="Cai H."/>
            <person name="Collins K."/>
            <person name="Stewart B.A."/>
            <person name="Lee S.R."/>
            <person name="Wilamowska K."/>
            <person name="Weinberg Z."/>
            <person name="Ruzzo W.L."/>
            <person name="Wloga D."/>
            <person name="Gaertig J."/>
            <person name="Frankel J."/>
            <person name="Tsao C.-C."/>
            <person name="Gorovsky M.A."/>
            <person name="Keeling P.J."/>
            <person name="Waller R.F."/>
            <person name="Patron N.J."/>
            <person name="Cherry J.M."/>
            <person name="Stover N.A."/>
            <person name="Krieger C.J."/>
            <person name="del Toro C."/>
            <person name="Ryder H.F."/>
            <person name="Williamson S.C."/>
            <person name="Barbeau R.A."/>
            <person name="Hamilton E.P."/>
            <person name="Orias E."/>
        </authorList>
    </citation>
    <scope>NUCLEOTIDE SEQUENCE [LARGE SCALE GENOMIC DNA]</scope>
    <source>
        <strain evidence="4">SB210</strain>
    </source>
</reference>
<dbReference type="SUPFAM" id="SSF75011">
    <property type="entry name" value="3-carboxy-cis,cis-mucoante lactonizing enzyme"/>
    <property type="match status" value="1"/>
</dbReference>
<evidence type="ECO:0000256" key="2">
    <source>
        <dbReference type="SAM" id="SignalP"/>
    </source>
</evidence>
<feature type="signal peptide" evidence="2">
    <location>
        <begin position="1"/>
        <end position="19"/>
    </location>
</feature>
<keyword evidence="1" id="KW-1133">Transmembrane helix</keyword>
<sequence length="1647" mass="191056">MKGITIIIQIILQIYLIYCQDSTYQPYSSLPQYILNTQAYGKILIESQTHPNFRYDDLLFLIFQEEGLVILNYKQQMSKIISYNQKIQQIQIRNNFIYINQNGELLKILRLESKQNLNQVNQYYPPAIVQHQIDYFLVSDDESIIFISSGSRFIILDIKNKLQIVEKRIDLINPIFGQLPNQSYSTTWITQVGSFLFLSNQKGHINVLQISNDFASFSFVVQLSTYGFNSKQTIFLRSLGVVYSLSRDYGVYIIDVSFLLEANPDIQGFIHQTSTNTPNILTNKESIQYIIQSPDQNYIFLAARSSGVRIYDVSQDPYNPKFTQGIKSPGIAINLSFFLGKMNIILLSDGEGLVIFEQMDKIKNSIFNQYNILNTESCVAVKPFTEEKWPWFIVNSKDDNFIAVSGGLYGLNIYEISDENISNPILIFQQNINPSQNDRTNALLYLEQRDLLIVGQSKKGTIIYDVKDFTNPVLKKLFNSDQEINDHTDYQTNSNQTLVAISSFRSIIILDLTNINDSSSTIRVLAKYEIPSNNLIQRSISSISFNEQFTYGFYAIREYGVFAFKIIQNNNNSQYYYSIEVFKSLYSSGSQYVQYDLNQKYVFISDGNNGVALIDVQNPDNPKIVQRVPINGWVIKTYQPTINQNLLFVNQMEQGQLSLLDISDRLNPVKLAEVQYGYENSFSTVTNRLPIRYYYAFTVEQGFRICPNNQQINFILSIQTQKSQKLNLDQSNDQFKMLINLQDGNEQSDNNQLSQKEQVLDINQVLIQDKVKMILSPIYYSNKIMLNNLFFYQNFQIQQIPSWITYDSSTMQIDLIPSYESLDQDQDTVTLLLQILTQLTPEMIQSNMITLKQATQLINIMIDMGIVDEQNYFIPSNERIYFAVPAIKQVFGNLAQYETILQQVIYNLKKVQFIYPVTLQILSSLVLNSDPKNPKAPFISTFSSNIQLDIQFINQNSSTQEILVEFVSVQYTEIVVQILNNNKALRAKSDKDTLNNQIQKGFIYGVKNFNTIETNEIQAIFIVNDGVNKPVSTTFKLFSCPYLLQLQPLQLSSTTSLQQQYSQQYPNDLTVEEQFTIRFTPTVFISSSKQQLSFSAYLLQDGEWIKLEKNGSLWISFDPTTLTLKGERYFQDLFKSYQIKICASDNFTYIEDSFTIYFKQLSIVMIFVIAFVGFIFFTLIIGIYLCRHSIHKFWKYKQISYKEITINAKVLFKKSIVLAPHTQFNLDLIVKYLIQNVKEVLKNQNKGKAPSKMQIKQYIISKYTDPQTGEILMQDLSSDAKSIYHKNPAQFKNLNGLEISQLDSRINIGLFCIISNWALETNQDSNRSFKFLKNYAQNKIKTSDWYLYYLNVTDSKQVDHGTNNSRTTGSSDQEYPPMYQIIEIDEDNFDQVLEIIKENMRKQNQQSELKTKVLENAILSQYYGYKENLKAKNWKVNFGQTMYLQMSQLKQVLVRQKEDDLAQKKSFLSQLSIIKQFREVFLMNFKRISLKNANKQNTNLPKWLNYELSDNNIIFIMKPQLKDIGEYLVELQNHSKYIFYIFKIIVRGFPRQAIQMEKSTNNLKLANENLNLNQQVNNSFDKNNEQDFKFGILNKLQTVQYAQESPKSQNFQTIQQFINDKPVTQSIQMQNLSNNLFIKQVTAISQQ</sequence>
<keyword evidence="1 3" id="KW-0812">Transmembrane</keyword>
<accession>W7XJ33</accession>
<dbReference type="Proteomes" id="UP000009168">
    <property type="component" value="Unassembled WGS sequence"/>
</dbReference>
<dbReference type="EMBL" id="GG662743">
    <property type="protein sequence ID" value="EWS75171.1"/>
    <property type="molecule type" value="Genomic_DNA"/>
</dbReference>
<organism evidence="3 4">
    <name type="scientific">Tetrahymena thermophila (strain SB210)</name>
    <dbReference type="NCBI Taxonomy" id="312017"/>
    <lineage>
        <taxon>Eukaryota</taxon>
        <taxon>Sar</taxon>
        <taxon>Alveolata</taxon>
        <taxon>Ciliophora</taxon>
        <taxon>Intramacronucleata</taxon>
        <taxon>Oligohymenophorea</taxon>
        <taxon>Hymenostomatida</taxon>
        <taxon>Tetrahymenina</taxon>
        <taxon>Tetrahymenidae</taxon>
        <taxon>Tetrahymena</taxon>
    </lineage>
</organism>
<feature type="transmembrane region" description="Helical" evidence="1">
    <location>
        <begin position="1163"/>
        <end position="1186"/>
    </location>
</feature>
<evidence type="ECO:0000313" key="3">
    <source>
        <dbReference type="EMBL" id="EWS75171.1"/>
    </source>
</evidence>
<dbReference type="RefSeq" id="XP_012652327.1">
    <property type="nucleotide sequence ID" value="XM_012796873.1"/>
</dbReference>
<evidence type="ECO:0000313" key="4">
    <source>
        <dbReference type="Proteomes" id="UP000009168"/>
    </source>
</evidence>
<keyword evidence="2" id="KW-0732">Signal</keyword>
<dbReference type="Gene3D" id="2.60.40.10">
    <property type="entry name" value="Immunoglobulins"/>
    <property type="match status" value="1"/>
</dbReference>
<keyword evidence="4" id="KW-1185">Reference proteome</keyword>
<dbReference type="InterPro" id="IPR013783">
    <property type="entry name" value="Ig-like_fold"/>
</dbReference>
<proteinExistence type="predicted"/>
<feature type="chain" id="PRO_5004903737" evidence="2">
    <location>
        <begin position="20"/>
        <end position="1647"/>
    </location>
</feature>
<dbReference type="GeneID" id="24438454"/>
<evidence type="ECO:0000256" key="1">
    <source>
        <dbReference type="SAM" id="Phobius"/>
    </source>
</evidence>
<keyword evidence="1" id="KW-0472">Membrane</keyword>
<dbReference type="SUPFAM" id="SSF101908">
    <property type="entry name" value="Putative isomerase YbhE"/>
    <property type="match status" value="1"/>
</dbReference>
<protein>
    <submittedName>
        <fullName evidence="3">Transmembrane protein, putative</fullName>
    </submittedName>
</protein>
<name>W7XJ33_TETTS</name>
<gene>
    <name evidence="3" type="ORF">TTHERM_000324529</name>
</gene>